<dbReference type="Proteomes" id="UP000886523">
    <property type="component" value="Unassembled WGS sequence"/>
</dbReference>
<evidence type="ECO:0000313" key="6">
    <source>
        <dbReference type="EMBL" id="KAF9516383.1"/>
    </source>
</evidence>
<gene>
    <name evidence="6" type="ORF">BS47DRAFT_1292502</name>
</gene>
<reference evidence="6" key="1">
    <citation type="journal article" date="2020" name="Nat. Commun.">
        <title>Large-scale genome sequencing of mycorrhizal fungi provides insights into the early evolution of symbiotic traits.</title>
        <authorList>
            <person name="Miyauchi S."/>
            <person name="Kiss E."/>
            <person name="Kuo A."/>
            <person name="Drula E."/>
            <person name="Kohler A."/>
            <person name="Sanchez-Garcia M."/>
            <person name="Morin E."/>
            <person name="Andreopoulos B."/>
            <person name="Barry K.W."/>
            <person name="Bonito G."/>
            <person name="Buee M."/>
            <person name="Carver A."/>
            <person name="Chen C."/>
            <person name="Cichocki N."/>
            <person name="Clum A."/>
            <person name="Culley D."/>
            <person name="Crous P.W."/>
            <person name="Fauchery L."/>
            <person name="Girlanda M."/>
            <person name="Hayes R.D."/>
            <person name="Keri Z."/>
            <person name="LaButti K."/>
            <person name="Lipzen A."/>
            <person name="Lombard V."/>
            <person name="Magnuson J."/>
            <person name="Maillard F."/>
            <person name="Murat C."/>
            <person name="Nolan M."/>
            <person name="Ohm R.A."/>
            <person name="Pangilinan J."/>
            <person name="Pereira M.F."/>
            <person name="Perotto S."/>
            <person name="Peter M."/>
            <person name="Pfister S."/>
            <person name="Riley R."/>
            <person name="Sitrit Y."/>
            <person name="Stielow J.B."/>
            <person name="Szollosi G."/>
            <person name="Zifcakova L."/>
            <person name="Stursova M."/>
            <person name="Spatafora J.W."/>
            <person name="Tedersoo L."/>
            <person name="Vaario L.M."/>
            <person name="Yamada A."/>
            <person name="Yan M."/>
            <person name="Wang P."/>
            <person name="Xu J."/>
            <person name="Bruns T."/>
            <person name="Baldrian P."/>
            <person name="Vilgalys R."/>
            <person name="Dunand C."/>
            <person name="Henrissat B."/>
            <person name="Grigoriev I.V."/>
            <person name="Hibbett D."/>
            <person name="Nagy L.G."/>
            <person name="Martin F.M."/>
        </authorList>
    </citation>
    <scope>NUCLEOTIDE SEQUENCE</scope>
    <source>
        <strain evidence="6">UP504</strain>
    </source>
</reference>
<keyword evidence="2" id="KW-0597">Phosphoprotein</keyword>
<accession>A0A9P6DZ60</accession>
<dbReference type="InterPro" id="IPR038753">
    <property type="entry name" value="NFKBIL1"/>
</dbReference>
<dbReference type="GO" id="GO:0005634">
    <property type="term" value="C:nucleus"/>
    <property type="evidence" value="ECO:0007669"/>
    <property type="project" value="UniProtKB-SubCell"/>
</dbReference>
<sequence length="125" mass="14510">QQQASPLDPFEAWNEYERRWEAIGNGDLNESNLTFASIPWPMNPQPASVQDLNAERIKSFILSPAHSQNKSHKHLLREQLLRFHPDRFETRLLERVRESDRAAVKEGANMVARYLNDALPLYNSL</sequence>
<dbReference type="GO" id="GO:0043124">
    <property type="term" value="P:negative regulation of canonical NF-kappaB signal transduction"/>
    <property type="evidence" value="ECO:0007669"/>
    <property type="project" value="InterPro"/>
</dbReference>
<evidence type="ECO:0000256" key="4">
    <source>
        <dbReference type="ARBA" id="ARBA00023043"/>
    </source>
</evidence>
<organism evidence="6 7">
    <name type="scientific">Hydnum rufescens UP504</name>
    <dbReference type="NCBI Taxonomy" id="1448309"/>
    <lineage>
        <taxon>Eukaryota</taxon>
        <taxon>Fungi</taxon>
        <taxon>Dikarya</taxon>
        <taxon>Basidiomycota</taxon>
        <taxon>Agaricomycotina</taxon>
        <taxon>Agaricomycetes</taxon>
        <taxon>Cantharellales</taxon>
        <taxon>Hydnaceae</taxon>
        <taxon>Hydnum</taxon>
    </lineage>
</organism>
<evidence type="ECO:0000256" key="5">
    <source>
        <dbReference type="ARBA" id="ARBA00023242"/>
    </source>
</evidence>
<evidence type="ECO:0000256" key="2">
    <source>
        <dbReference type="ARBA" id="ARBA00022553"/>
    </source>
</evidence>
<feature type="non-terminal residue" evidence="6">
    <location>
        <position position="1"/>
    </location>
</feature>
<dbReference type="AlphaFoldDB" id="A0A9P6DZ60"/>
<evidence type="ECO:0000256" key="3">
    <source>
        <dbReference type="ARBA" id="ARBA00022737"/>
    </source>
</evidence>
<name>A0A9P6DZ60_9AGAM</name>
<dbReference type="OrthoDB" id="412109at2759"/>
<protein>
    <submittedName>
        <fullName evidence="6">Uncharacterized protein</fullName>
    </submittedName>
</protein>
<keyword evidence="3" id="KW-0677">Repeat</keyword>
<comment type="caution">
    <text evidence="6">The sequence shown here is derived from an EMBL/GenBank/DDBJ whole genome shotgun (WGS) entry which is preliminary data.</text>
</comment>
<dbReference type="PANTHER" id="PTHR15263:SF1">
    <property type="entry name" value="NF-KAPPA-B INHIBITOR-LIKE PROTEIN 1"/>
    <property type="match status" value="1"/>
</dbReference>
<proteinExistence type="predicted"/>
<keyword evidence="5" id="KW-0539">Nucleus</keyword>
<keyword evidence="4" id="KW-0040">ANK repeat</keyword>
<keyword evidence="7" id="KW-1185">Reference proteome</keyword>
<comment type="subcellular location">
    <subcellularLocation>
        <location evidence="1">Nucleus</location>
    </subcellularLocation>
</comment>
<dbReference type="PANTHER" id="PTHR15263">
    <property type="entry name" value="I-KAPPA-B-LIKE PROTEIN IKBL"/>
    <property type="match status" value="1"/>
</dbReference>
<evidence type="ECO:0000313" key="7">
    <source>
        <dbReference type="Proteomes" id="UP000886523"/>
    </source>
</evidence>
<dbReference type="EMBL" id="MU128940">
    <property type="protein sequence ID" value="KAF9516383.1"/>
    <property type="molecule type" value="Genomic_DNA"/>
</dbReference>
<evidence type="ECO:0000256" key="1">
    <source>
        <dbReference type="ARBA" id="ARBA00004123"/>
    </source>
</evidence>